<comment type="caution">
    <text evidence="1">The sequence shown here is derived from an EMBL/GenBank/DDBJ whole genome shotgun (WGS) entry which is preliminary data.</text>
</comment>
<dbReference type="Proteomes" id="UP000321085">
    <property type="component" value="Unassembled WGS sequence"/>
</dbReference>
<gene>
    <name evidence="1" type="ORF">MAE02_69780</name>
</gene>
<organism evidence="1 2">
    <name type="scientific">Microvirga aerophila</name>
    <dbReference type="NCBI Taxonomy" id="670291"/>
    <lineage>
        <taxon>Bacteria</taxon>
        <taxon>Pseudomonadati</taxon>
        <taxon>Pseudomonadota</taxon>
        <taxon>Alphaproteobacteria</taxon>
        <taxon>Hyphomicrobiales</taxon>
        <taxon>Methylobacteriaceae</taxon>
        <taxon>Microvirga</taxon>
    </lineage>
</organism>
<protein>
    <recommendedName>
        <fullName evidence="3">DUF5655 domain-containing protein</fullName>
    </recommendedName>
</protein>
<evidence type="ECO:0000313" key="2">
    <source>
        <dbReference type="Proteomes" id="UP000321085"/>
    </source>
</evidence>
<dbReference type="AlphaFoldDB" id="A0A512C4X4"/>
<keyword evidence="2" id="KW-1185">Reference proteome</keyword>
<accession>A0A512C4X4</accession>
<evidence type="ECO:0008006" key="3">
    <source>
        <dbReference type="Google" id="ProtNLM"/>
    </source>
</evidence>
<name>A0A512C4X4_9HYPH</name>
<evidence type="ECO:0000313" key="1">
    <source>
        <dbReference type="EMBL" id="GEO19282.1"/>
    </source>
</evidence>
<sequence length="135" mass="15674">MRTNVNRSRLALAQEKFEPIARVLDRLSEDVEKEHGHSAVLERRSAMQQTAQNAYAVRYSLQCPDEARLSLTFIVVGDDADLLLMQRHDRSDPRDLRANPGQVDQRVYRLEQIEEIKAAVQQKITAHFRARELRH</sequence>
<dbReference type="RefSeq" id="WP_147023442.1">
    <property type="nucleotide sequence ID" value="NZ_BJYU01000397.1"/>
</dbReference>
<proteinExistence type="predicted"/>
<reference evidence="1 2" key="1">
    <citation type="submission" date="2019-07" db="EMBL/GenBank/DDBJ databases">
        <title>Whole genome shotgun sequence of Microvirga aerophila NBRC 106136.</title>
        <authorList>
            <person name="Hosoyama A."/>
            <person name="Uohara A."/>
            <person name="Ohji S."/>
            <person name="Ichikawa N."/>
        </authorList>
    </citation>
    <scope>NUCLEOTIDE SEQUENCE [LARGE SCALE GENOMIC DNA]</scope>
    <source>
        <strain evidence="1 2">NBRC 106136</strain>
    </source>
</reference>
<dbReference type="EMBL" id="BJYU01000397">
    <property type="protein sequence ID" value="GEO19282.1"/>
    <property type="molecule type" value="Genomic_DNA"/>
</dbReference>